<dbReference type="AlphaFoldDB" id="A0A9Q3CEM3"/>
<dbReference type="Proteomes" id="UP000765509">
    <property type="component" value="Unassembled WGS sequence"/>
</dbReference>
<dbReference type="EMBL" id="AVOT02006274">
    <property type="protein sequence ID" value="MBW0481170.1"/>
    <property type="molecule type" value="Genomic_DNA"/>
</dbReference>
<keyword evidence="2" id="KW-1185">Reference proteome</keyword>
<gene>
    <name evidence="1" type="ORF">O181_020885</name>
</gene>
<sequence length="80" mass="9395">MDKPSVKPKPEDNIKFTEKRSEEKLTSIAYVEDWWNWKPPTISSANDPFESHIGMRQTKQRMERQAQHPFPTKKVIIPGT</sequence>
<protein>
    <submittedName>
        <fullName evidence="1">Uncharacterized protein</fullName>
    </submittedName>
</protein>
<organism evidence="1 2">
    <name type="scientific">Austropuccinia psidii MF-1</name>
    <dbReference type="NCBI Taxonomy" id="1389203"/>
    <lineage>
        <taxon>Eukaryota</taxon>
        <taxon>Fungi</taxon>
        <taxon>Dikarya</taxon>
        <taxon>Basidiomycota</taxon>
        <taxon>Pucciniomycotina</taxon>
        <taxon>Pucciniomycetes</taxon>
        <taxon>Pucciniales</taxon>
        <taxon>Sphaerophragmiaceae</taxon>
        <taxon>Austropuccinia</taxon>
    </lineage>
</organism>
<evidence type="ECO:0000313" key="1">
    <source>
        <dbReference type="EMBL" id="MBW0481170.1"/>
    </source>
</evidence>
<reference evidence="1" key="1">
    <citation type="submission" date="2021-03" db="EMBL/GenBank/DDBJ databases">
        <title>Draft genome sequence of rust myrtle Austropuccinia psidii MF-1, a brazilian biotype.</title>
        <authorList>
            <person name="Quecine M.C."/>
            <person name="Pachon D.M.R."/>
            <person name="Bonatelli M.L."/>
            <person name="Correr F.H."/>
            <person name="Franceschini L.M."/>
            <person name="Leite T.F."/>
            <person name="Margarido G.R.A."/>
            <person name="Almeida C.A."/>
            <person name="Ferrarezi J.A."/>
            <person name="Labate C.A."/>
        </authorList>
    </citation>
    <scope>NUCLEOTIDE SEQUENCE</scope>
    <source>
        <strain evidence="1">MF-1</strain>
    </source>
</reference>
<comment type="caution">
    <text evidence="1">The sequence shown here is derived from an EMBL/GenBank/DDBJ whole genome shotgun (WGS) entry which is preliminary data.</text>
</comment>
<name>A0A9Q3CEM3_9BASI</name>
<accession>A0A9Q3CEM3</accession>
<evidence type="ECO:0000313" key="2">
    <source>
        <dbReference type="Proteomes" id="UP000765509"/>
    </source>
</evidence>
<proteinExistence type="predicted"/>